<organism evidence="2 3">
    <name type="scientific">Sphingomonas xinjiangensis</name>
    <dbReference type="NCBI Taxonomy" id="643568"/>
    <lineage>
        <taxon>Bacteria</taxon>
        <taxon>Pseudomonadati</taxon>
        <taxon>Pseudomonadota</taxon>
        <taxon>Alphaproteobacteria</taxon>
        <taxon>Sphingomonadales</taxon>
        <taxon>Sphingomonadaceae</taxon>
        <taxon>Sphingomonas</taxon>
    </lineage>
</organism>
<feature type="region of interest" description="Disordered" evidence="1">
    <location>
        <begin position="1"/>
        <end position="46"/>
    </location>
</feature>
<evidence type="ECO:0000313" key="3">
    <source>
        <dbReference type="Proteomes" id="UP000527143"/>
    </source>
</evidence>
<comment type="caution">
    <text evidence="2">The sequence shown here is derived from an EMBL/GenBank/DDBJ whole genome shotgun (WGS) entry which is preliminary data.</text>
</comment>
<dbReference type="EMBL" id="JACIJF010000037">
    <property type="protein sequence ID" value="MBB5713023.1"/>
    <property type="molecule type" value="Genomic_DNA"/>
</dbReference>
<evidence type="ECO:0000256" key="1">
    <source>
        <dbReference type="SAM" id="MobiDB-lite"/>
    </source>
</evidence>
<gene>
    <name evidence="2" type="ORF">FHT02_004285</name>
</gene>
<sequence length="46" mass="4759">MNPTSIPGNEPDSGDMSTEPVFGTPDDGLAEHGLPDNEADELGNFA</sequence>
<feature type="compositionally biased region" description="Acidic residues" evidence="1">
    <location>
        <begin position="37"/>
        <end position="46"/>
    </location>
</feature>
<dbReference type="Proteomes" id="UP000527143">
    <property type="component" value="Unassembled WGS sequence"/>
</dbReference>
<evidence type="ECO:0000313" key="2">
    <source>
        <dbReference type="EMBL" id="MBB5713023.1"/>
    </source>
</evidence>
<dbReference type="AlphaFoldDB" id="A0A840YTS9"/>
<protein>
    <submittedName>
        <fullName evidence="2">Uncharacterized protein</fullName>
    </submittedName>
</protein>
<reference evidence="2 3" key="1">
    <citation type="submission" date="2020-08" db="EMBL/GenBank/DDBJ databases">
        <title>Genomic Encyclopedia of Type Strains, Phase IV (KMG-IV): sequencing the most valuable type-strain genomes for metagenomic binning, comparative biology and taxonomic classification.</title>
        <authorList>
            <person name="Goeker M."/>
        </authorList>
    </citation>
    <scope>NUCLEOTIDE SEQUENCE [LARGE SCALE GENOMIC DNA]</scope>
    <source>
        <strain evidence="2 3">DSM 26736</strain>
    </source>
</reference>
<keyword evidence="3" id="KW-1185">Reference proteome</keyword>
<dbReference type="RefSeq" id="WP_184091997.1">
    <property type="nucleotide sequence ID" value="NZ_JACIJF010000037.1"/>
</dbReference>
<accession>A0A840YTS9</accession>
<proteinExistence type="predicted"/>
<name>A0A840YTS9_9SPHN</name>